<evidence type="ECO:0000313" key="2">
    <source>
        <dbReference type="EMBL" id="AAX28268.2"/>
    </source>
</evidence>
<dbReference type="EMBL" id="AY812379">
    <property type="protein sequence ID" value="AAX28268.2"/>
    <property type="molecule type" value="mRNA"/>
</dbReference>
<feature type="non-terminal residue" evidence="2">
    <location>
        <position position="1"/>
    </location>
</feature>
<evidence type="ECO:0000256" key="1">
    <source>
        <dbReference type="SAM" id="MobiDB-lite"/>
    </source>
</evidence>
<name>Q5BWF7_SCHJA</name>
<protein>
    <submittedName>
        <fullName evidence="2">SJCHGC03328 protein</fullName>
    </submittedName>
</protein>
<feature type="region of interest" description="Disordered" evidence="1">
    <location>
        <begin position="160"/>
        <end position="180"/>
    </location>
</feature>
<proteinExistence type="evidence at transcript level"/>
<dbReference type="AlphaFoldDB" id="Q5BWF7"/>
<feature type="compositionally biased region" description="Basic and acidic residues" evidence="1">
    <location>
        <begin position="164"/>
        <end position="180"/>
    </location>
</feature>
<reference evidence="2" key="1">
    <citation type="journal article" date="2006" name="PLoS Pathog.">
        <title>New perspectives on host-parasite interplay by comparative transcriptomic and proteomic analyses of Schistosoma japonicum.</title>
        <authorList>
            <person name="Liu F."/>
            <person name="Lu J."/>
            <person name="Hu W."/>
            <person name="Wang S.Y."/>
            <person name="Cui S.J."/>
            <person name="Chi M."/>
            <person name="Yan Q."/>
            <person name="Wang X.R."/>
            <person name="Song H.D."/>
            <person name="Xu X.N."/>
            <person name="Wang J.J."/>
            <person name="Zhang X.L."/>
            <person name="Zhang X."/>
            <person name="Wang Z.Q."/>
            <person name="Xue C.L."/>
            <person name="Brindley P.J."/>
            <person name="McManus D.P."/>
            <person name="Yang P.Y."/>
            <person name="Feng Z."/>
            <person name="Chen Z."/>
            <person name="Han Z.G."/>
        </authorList>
    </citation>
    <scope>NUCLEOTIDE SEQUENCE</scope>
</reference>
<sequence>NRNLSTLSSIPDEISTDNMITTTDNTNNHASELLLPHSCSDNNNQLYSSEVQITDHSSSHNESYTTRKSSLVSEDVSNAVSSSENFFLTNDHESIISNYSIGIQNVVNNWAVSSEEANDNHKGILVENNHQLQKVSSVAMRTSEEDVSHSIEAKDSPKLSMNCDLKKKDDDNKRDHSSSDNCKKVNIMLHSSPSTCLSNSCSLKMNNNNNG</sequence>
<accession>Q5BWF7</accession>
<organism evidence="2">
    <name type="scientific">Schistosoma japonicum</name>
    <name type="common">Blood fluke</name>
    <dbReference type="NCBI Taxonomy" id="6182"/>
    <lineage>
        <taxon>Eukaryota</taxon>
        <taxon>Metazoa</taxon>
        <taxon>Spiralia</taxon>
        <taxon>Lophotrochozoa</taxon>
        <taxon>Platyhelminthes</taxon>
        <taxon>Trematoda</taxon>
        <taxon>Digenea</taxon>
        <taxon>Strigeidida</taxon>
        <taxon>Schistosomatoidea</taxon>
        <taxon>Schistosomatidae</taxon>
        <taxon>Schistosoma</taxon>
    </lineage>
</organism>